<keyword evidence="3" id="KW-0862">Zinc</keyword>
<dbReference type="GO" id="GO:0004341">
    <property type="term" value="F:gluconolactonase activity"/>
    <property type="evidence" value="ECO:0007669"/>
    <property type="project" value="TreeGrafter"/>
</dbReference>
<keyword evidence="3" id="KW-0479">Metal-binding</keyword>
<accession>A0A7W5BEA3</accession>
<comment type="caution">
    <text evidence="5">The sequence shown here is derived from an EMBL/GenBank/DDBJ whole genome shotgun (WGS) entry which is preliminary data.</text>
</comment>
<evidence type="ECO:0000256" key="1">
    <source>
        <dbReference type="ARBA" id="ARBA00008853"/>
    </source>
</evidence>
<proteinExistence type="inferred from homology"/>
<feature type="active site" description="Proton donor/acceptor" evidence="2">
    <location>
        <position position="194"/>
    </location>
</feature>
<dbReference type="Pfam" id="PF08450">
    <property type="entry name" value="SGL"/>
    <property type="match status" value="1"/>
</dbReference>
<dbReference type="AlphaFoldDB" id="A0A7W5BEA3"/>
<reference evidence="5 6" key="1">
    <citation type="submission" date="2020-08" db="EMBL/GenBank/DDBJ databases">
        <title>Genomic Encyclopedia of Type Strains, Phase III (KMG-III): the genomes of soil and plant-associated and newly described type strains.</title>
        <authorList>
            <person name="Whitman W."/>
        </authorList>
    </citation>
    <scope>NUCLEOTIDE SEQUENCE [LARGE SCALE GENOMIC DNA]</scope>
    <source>
        <strain evidence="5 6">CECT 8897</strain>
    </source>
</reference>
<gene>
    <name evidence="5" type="ORF">FHS03_004621</name>
</gene>
<dbReference type="GO" id="GO:0050021">
    <property type="term" value="F:L-arabinonolactonase activity"/>
    <property type="evidence" value="ECO:0007669"/>
    <property type="project" value="UniProtKB-EC"/>
</dbReference>
<organism evidence="5 6">
    <name type="scientific">Pseudoduganella violacea</name>
    <dbReference type="NCBI Taxonomy" id="1715466"/>
    <lineage>
        <taxon>Bacteria</taxon>
        <taxon>Pseudomonadati</taxon>
        <taxon>Pseudomonadota</taxon>
        <taxon>Betaproteobacteria</taxon>
        <taxon>Burkholderiales</taxon>
        <taxon>Oxalobacteraceae</taxon>
        <taxon>Telluria group</taxon>
        <taxon>Pseudoduganella</taxon>
    </lineage>
</organism>
<name>A0A7W5BEA3_9BURK</name>
<sequence length="289" mass="31158">MKLAVDARNALGECILWCGRSGRLLWTDILGRELWAYAPASGLLRQWPMPARLACFALTEDPQRLLLGLEHGLAWFDWASGAVAPIMPVEAELGTTRLNDGRCDRQGRFVFGTLNEASPREAIGSFYRLGPDLQLEKLPLPPVAIANSICFSPGGDTMYYCDSLCGVICCCDYGRQPANPRVFTRLNAEAGEPDGSITDAAGYLWNAEWGAARVVRYAPDGSVERTLPLPVSQPTCPAFGGPDLDTLYVSSAATGLLAPEPQAGGVFAGTPGDVRGLPEPLFVLARTWR</sequence>
<evidence type="ECO:0000256" key="2">
    <source>
        <dbReference type="PIRSR" id="PIRSR605511-1"/>
    </source>
</evidence>
<evidence type="ECO:0000313" key="5">
    <source>
        <dbReference type="EMBL" id="MBB3121543.1"/>
    </source>
</evidence>
<dbReference type="Gene3D" id="2.120.10.30">
    <property type="entry name" value="TolB, C-terminal domain"/>
    <property type="match status" value="1"/>
</dbReference>
<dbReference type="EC" id="3.1.1.15" evidence="5"/>
<comment type="similarity">
    <text evidence="1">Belongs to the SMP-30/CGR1 family.</text>
</comment>
<dbReference type="PRINTS" id="PR01790">
    <property type="entry name" value="SMP30FAMILY"/>
</dbReference>
<feature type="domain" description="SMP-30/Gluconolactonase/LRE-like region" evidence="4">
    <location>
        <begin position="11"/>
        <end position="252"/>
    </location>
</feature>
<feature type="binding site" evidence="3">
    <location>
        <position position="13"/>
    </location>
    <ligand>
        <name>a divalent metal cation</name>
        <dbReference type="ChEBI" id="CHEBI:60240"/>
    </ligand>
</feature>
<dbReference type="GO" id="GO:0005509">
    <property type="term" value="F:calcium ion binding"/>
    <property type="evidence" value="ECO:0007669"/>
    <property type="project" value="TreeGrafter"/>
</dbReference>
<feature type="binding site" evidence="3">
    <location>
        <position position="147"/>
    </location>
    <ligand>
        <name>a divalent metal cation</name>
        <dbReference type="ChEBI" id="CHEBI:60240"/>
    </ligand>
</feature>
<dbReference type="PANTHER" id="PTHR10907:SF47">
    <property type="entry name" value="REGUCALCIN"/>
    <property type="match status" value="1"/>
</dbReference>
<dbReference type="InterPro" id="IPR005511">
    <property type="entry name" value="SMP-30"/>
</dbReference>
<evidence type="ECO:0000256" key="3">
    <source>
        <dbReference type="PIRSR" id="PIRSR605511-2"/>
    </source>
</evidence>
<dbReference type="PANTHER" id="PTHR10907">
    <property type="entry name" value="REGUCALCIN"/>
    <property type="match status" value="1"/>
</dbReference>
<dbReference type="EMBL" id="JACHXD010000017">
    <property type="protein sequence ID" value="MBB3121543.1"/>
    <property type="molecule type" value="Genomic_DNA"/>
</dbReference>
<dbReference type="SUPFAM" id="SSF63829">
    <property type="entry name" value="Calcium-dependent phosphotriesterase"/>
    <property type="match status" value="1"/>
</dbReference>
<dbReference type="Proteomes" id="UP000541535">
    <property type="component" value="Unassembled WGS sequence"/>
</dbReference>
<protein>
    <submittedName>
        <fullName evidence="5">L-arabinonolactonase</fullName>
        <ecNumber evidence="5">3.1.1.15</ecNumber>
    </submittedName>
</protein>
<dbReference type="InterPro" id="IPR013658">
    <property type="entry name" value="SGL"/>
</dbReference>
<comment type="cofactor">
    <cofactor evidence="3">
        <name>Zn(2+)</name>
        <dbReference type="ChEBI" id="CHEBI:29105"/>
    </cofactor>
    <text evidence="3">Binds 1 divalent metal cation per subunit.</text>
</comment>
<feature type="binding site" evidence="3">
    <location>
        <position position="97"/>
    </location>
    <ligand>
        <name>substrate</name>
    </ligand>
</feature>
<dbReference type="RefSeq" id="WP_183443246.1">
    <property type="nucleotide sequence ID" value="NZ_JACHXD010000017.1"/>
</dbReference>
<dbReference type="InterPro" id="IPR011042">
    <property type="entry name" value="6-blade_b-propeller_TolB-like"/>
</dbReference>
<keyword evidence="6" id="KW-1185">Reference proteome</keyword>
<dbReference type="GO" id="GO:0019853">
    <property type="term" value="P:L-ascorbic acid biosynthetic process"/>
    <property type="evidence" value="ECO:0007669"/>
    <property type="project" value="TreeGrafter"/>
</dbReference>
<feature type="binding site" evidence="3">
    <location>
        <position position="99"/>
    </location>
    <ligand>
        <name>substrate</name>
    </ligand>
</feature>
<evidence type="ECO:0000259" key="4">
    <source>
        <dbReference type="Pfam" id="PF08450"/>
    </source>
</evidence>
<feature type="binding site" evidence="3">
    <location>
        <position position="194"/>
    </location>
    <ligand>
        <name>a divalent metal cation</name>
        <dbReference type="ChEBI" id="CHEBI:60240"/>
    </ligand>
</feature>
<evidence type="ECO:0000313" key="6">
    <source>
        <dbReference type="Proteomes" id="UP000541535"/>
    </source>
</evidence>
<keyword evidence="5" id="KW-0378">Hydrolase</keyword>